<reference evidence="1" key="1">
    <citation type="submission" date="2018-05" db="EMBL/GenBank/DDBJ databases">
        <authorList>
            <person name="Lanie J.A."/>
            <person name="Ng W.-L."/>
            <person name="Kazmierczak K.M."/>
            <person name="Andrzejewski T.M."/>
            <person name="Davidsen T.M."/>
            <person name="Wayne K.J."/>
            <person name="Tettelin H."/>
            <person name="Glass J.I."/>
            <person name="Rusch D."/>
            <person name="Podicherti R."/>
            <person name="Tsui H.-C.T."/>
            <person name="Winkler M.E."/>
        </authorList>
    </citation>
    <scope>NUCLEOTIDE SEQUENCE</scope>
</reference>
<proteinExistence type="predicted"/>
<protein>
    <submittedName>
        <fullName evidence="1">Uncharacterized protein</fullName>
    </submittedName>
</protein>
<feature type="non-terminal residue" evidence="1">
    <location>
        <position position="93"/>
    </location>
</feature>
<gene>
    <name evidence="1" type="ORF">METZ01_LOCUS351677</name>
</gene>
<dbReference type="AlphaFoldDB" id="A0A382RM93"/>
<organism evidence="1">
    <name type="scientific">marine metagenome</name>
    <dbReference type="NCBI Taxonomy" id="408172"/>
    <lineage>
        <taxon>unclassified sequences</taxon>
        <taxon>metagenomes</taxon>
        <taxon>ecological metagenomes</taxon>
    </lineage>
</organism>
<feature type="non-terminal residue" evidence="1">
    <location>
        <position position="1"/>
    </location>
</feature>
<accession>A0A382RM93</accession>
<evidence type="ECO:0000313" key="1">
    <source>
        <dbReference type="EMBL" id="SVC98823.1"/>
    </source>
</evidence>
<sequence length="93" mass="10344">VQAHGDGFENEIHLAVHGKTKREYEQLIEGGHIAKFDIVKGTLSTFNGSVKVTKGHKVGCGDIIRMYTGTKDNIIIFIIGVWEQASKKVKEYN</sequence>
<name>A0A382RM93_9ZZZZ</name>
<dbReference type="EMBL" id="UINC01122796">
    <property type="protein sequence ID" value="SVC98823.1"/>
    <property type="molecule type" value="Genomic_DNA"/>
</dbReference>